<dbReference type="EMBL" id="CP021434">
    <property type="protein sequence ID" value="ARU62998.1"/>
    <property type="molecule type" value="Genomic_DNA"/>
</dbReference>
<dbReference type="InterPro" id="IPR056085">
    <property type="entry name" value="DUF7668"/>
</dbReference>
<evidence type="ECO:0000313" key="2">
    <source>
        <dbReference type="EMBL" id="ARU62998.1"/>
    </source>
</evidence>
<dbReference type="Pfam" id="PF24705">
    <property type="entry name" value="DUF7668"/>
    <property type="match status" value="1"/>
</dbReference>
<dbReference type="OrthoDB" id="965084at2"/>
<gene>
    <name evidence="2" type="ORF">CBW65_19930</name>
</gene>
<accession>A0A1Y0IQY1</accession>
<evidence type="ECO:0000313" key="3">
    <source>
        <dbReference type="Proteomes" id="UP000195437"/>
    </source>
</evidence>
<dbReference type="Proteomes" id="UP000195437">
    <property type="component" value="Chromosome"/>
</dbReference>
<keyword evidence="3" id="KW-1185">Reference proteome</keyword>
<dbReference type="AlphaFoldDB" id="A0A1Y0IQY1"/>
<evidence type="ECO:0000259" key="1">
    <source>
        <dbReference type="Pfam" id="PF24705"/>
    </source>
</evidence>
<organism evidence="2 3">
    <name type="scientific">Tumebacillus avium</name>
    <dbReference type="NCBI Taxonomy" id="1903704"/>
    <lineage>
        <taxon>Bacteria</taxon>
        <taxon>Bacillati</taxon>
        <taxon>Bacillota</taxon>
        <taxon>Bacilli</taxon>
        <taxon>Bacillales</taxon>
        <taxon>Alicyclobacillaceae</taxon>
        <taxon>Tumebacillus</taxon>
    </lineage>
</organism>
<name>A0A1Y0IQY1_9BACL</name>
<proteinExistence type="predicted"/>
<feature type="domain" description="DUF7668" evidence="1">
    <location>
        <begin position="15"/>
        <end position="111"/>
    </location>
</feature>
<dbReference type="RefSeq" id="WP_087458345.1">
    <property type="nucleotide sequence ID" value="NZ_CP021434.1"/>
</dbReference>
<protein>
    <recommendedName>
        <fullName evidence="1">DUF7668 domain-containing protein</fullName>
    </recommendedName>
</protein>
<sequence>MIESEVKKALRDLVVDLVNGRYDLLTESNRIGRLTEEEIREGIQEYGGTLTIPPEEAYNTCRMLRLDRGSEFAIAFDMWIDNHRSVLTLTCDVTVDDQEQKVVEIKIDLHVL</sequence>
<reference evidence="3" key="1">
    <citation type="submission" date="2017-05" db="EMBL/GenBank/DDBJ databases">
        <authorList>
            <person name="Sung H."/>
        </authorList>
    </citation>
    <scope>NUCLEOTIDE SEQUENCE [LARGE SCALE GENOMIC DNA]</scope>
    <source>
        <strain evidence="3">AR23208</strain>
    </source>
</reference>
<dbReference type="KEGG" id="tum:CBW65_19930"/>